<dbReference type="AlphaFoldDB" id="A0A6J4UIF0"/>
<evidence type="ECO:0000256" key="1">
    <source>
        <dbReference type="SAM" id="SignalP"/>
    </source>
</evidence>
<accession>A0A6J4UIF0</accession>
<sequence>MVKVKRRLVLAAPGVAALALVGGLAFGQVGAAQDATPAGMGMDHNHPGHIHSGTCDELGDVVFPLENATAGGTMGMMSTPMAGMDAMATPGAGMGTMGEVVAESVSTVDASLDDILAAEHAINFHESEENIQNYIACGDITGTADGGRLEVTLEELNDSGYEGQALLEDNGDG</sequence>
<gene>
    <name evidence="2" type="ORF">AVDCRST_MAG59-1782</name>
</gene>
<reference evidence="2" key="1">
    <citation type="submission" date="2020-02" db="EMBL/GenBank/DDBJ databases">
        <authorList>
            <person name="Meier V. D."/>
        </authorList>
    </citation>
    <scope>NUCLEOTIDE SEQUENCE</scope>
    <source>
        <strain evidence="2">AVDCRST_MAG59</strain>
    </source>
</reference>
<proteinExistence type="predicted"/>
<feature type="signal peptide" evidence="1">
    <location>
        <begin position="1"/>
        <end position="31"/>
    </location>
</feature>
<protein>
    <recommendedName>
        <fullName evidence="3">CHRD domain-containing protein</fullName>
    </recommendedName>
</protein>
<feature type="non-terminal residue" evidence="2">
    <location>
        <position position="173"/>
    </location>
</feature>
<keyword evidence="1" id="KW-0732">Signal</keyword>
<name>A0A6J4UIF0_9BACT</name>
<evidence type="ECO:0000313" key="2">
    <source>
        <dbReference type="EMBL" id="CAA9551300.1"/>
    </source>
</evidence>
<dbReference type="EMBL" id="CADCWF010000111">
    <property type="protein sequence ID" value="CAA9551300.1"/>
    <property type="molecule type" value="Genomic_DNA"/>
</dbReference>
<feature type="chain" id="PRO_5027074171" description="CHRD domain-containing protein" evidence="1">
    <location>
        <begin position="32"/>
        <end position="173"/>
    </location>
</feature>
<organism evidence="2">
    <name type="scientific">uncultured Thermomicrobiales bacterium</name>
    <dbReference type="NCBI Taxonomy" id="1645740"/>
    <lineage>
        <taxon>Bacteria</taxon>
        <taxon>Pseudomonadati</taxon>
        <taxon>Thermomicrobiota</taxon>
        <taxon>Thermomicrobia</taxon>
        <taxon>Thermomicrobiales</taxon>
        <taxon>environmental samples</taxon>
    </lineage>
</organism>
<evidence type="ECO:0008006" key="3">
    <source>
        <dbReference type="Google" id="ProtNLM"/>
    </source>
</evidence>